<evidence type="ECO:0000313" key="3">
    <source>
        <dbReference type="EMBL" id="KGL37902.1"/>
    </source>
</evidence>
<dbReference type="InterPro" id="IPR013011">
    <property type="entry name" value="PTS_EIIB_2"/>
</dbReference>
<evidence type="ECO:0000313" key="4">
    <source>
        <dbReference type="Proteomes" id="UP000029844"/>
    </source>
</evidence>
<sequence>MMSKKVLVACGAGIATSTVVMNRVENLLKDNGIDADVRQIKIAEAASLQEGADLIVSTTILPTTYSVPTLIATAYISGIGMEELDEEILKHLK</sequence>
<dbReference type="Pfam" id="PF02302">
    <property type="entry name" value="PTS_IIB"/>
    <property type="match status" value="1"/>
</dbReference>
<organism evidence="3 4">
    <name type="scientific">Listeria booriae</name>
    <dbReference type="NCBI Taxonomy" id="1552123"/>
    <lineage>
        <taxon>Bacteria</taxon>
        <taxon>Bacillati</taxon>
        <taxon>Bacillota</taxon>
        <taxon>Bacilli</taxon>
        <taxon>Bacillales</taxon>
        <taxon>Listeriaceae</taxon>
        <taxon>Listeria</taxon>
    </lineage>
</organism>
<dbReference type="CDD" id="cd05566">
    <property type="entry name" value="PTS_IIB_galactitol"/>
    <property type="match status" value="1"/>
</dbReference>
<dbReference type="eggNOG" id="COG3414">
    <property type="taxonomic scope" value="Bacteria"/>
</dbReference>
<evidence type="ECO:0000256" key="1">
    <source>
        <dbReference type="ARBA" id="ARBA00022679"/>
    </source>
</evidence>
<dbReference type="STRING" id="1552123.EP57_15185"/>
<name>A0A099VYQ1_9LIST</name>
<feature type="domain" description="PTS EIIB type-2" evidence="2">
    <location>
        <begin position="4"/>
        <end position="93"/>
    </location>
</feature>
<protein>
    <submittedName>
        <fullName evidence="3">PTS galactitol transporter subunit IIB</fullName>
    </submittedName>
</protein>
<evidence type="ECO:0000259" key="2">
    <source>
        <dbReference type="PROSITE" id="PS51099"/>
    </source>
</evidence>
<keyword evidence="4" id="KW-1185">Reference proteome</keyword>
<keyword evidence="1" id="KW-0808">Transferase</keyword>
<dbReference type="GO" id="GO:0009401">
    <property type="term" value="P:phosphoenolpyruvate-dependent sugar phosphotransferase system"/>
    <property type="evidence" value="ECO:0007669"/>
    <property type="project" value="InterPro"/>
</dbReference>
<comment type="caution">
    <text evidence="3">The sequence shown here is derived from an EMBL/GenBank/DDBJ whole genome shotgun (WGS) entry which is preliminary data.</text>
</comment>
<dbReference type="AlphaFoldDB" id="A0A099VYQ1"/>
<dbReference type="InterPro" id="IPR036095">
    <property type="entry name" value="PTS_EIIB-like_sf"/>
</dbReference>
<proteinExistence type="predicted"/>
<dbReference type="GO" id="GO:0008982">
    <property type="term" value="F:protein-N(PI)-phosphohistidine-sugar phosphotransferase activity"/>
    <property type="evidence" value="ECO:0007669"/>
    <property type="project" value="InterPro"/>
</dbReference>
<accession>A0A099VYQ1</accession>
<dbReference type="Gene3D" id="3.40.50.2300">
    <property type="match status" value="1"/>
</dbReference>
<dbReference type="InterPro" id="IPR003501">
    <property type="entry name" value="PTS_EIIB_2/3"/>
</dbReference>
<dbReference type="Proteomes" id="UP000029844">
    <property type="component" value="Unassembled WGS sequence"/>
</dbReference>
<gene>
    <name evidence="3" type="ORF">EP57_15185</name>
</gene>
<dbReference type="SUPFAM" id="SSF52794">
    <property type="entry name" value="PTS system IIB component-like"/>
    <property type="match status" value="1"/>
</dbReference>
<dbReference type="EMBL" id="JNFA01000030">
    <property type="protein sequence ID" value="KGL37902.1"/>
    <property type="molecule type" value="Genomic_DNA"/>
</dbReference>
<reference evidence="3 4" key="1">
    <citation type="submission" date="2014-05" db="EMBL/GenBank/DDBJ databases">
        <title>Novel Listeriaceae from food processing environments.</title>
        <authorList>
            <person name="den Bakker H.C."/>
        </authorList>
    </citation>
    <scope>NUCLEOTIDE SEQUENCE [LARGE SCALE GENOMIC DNA]</scope>
    <source>
        <strain evidence="3 4">FSL A5-0281</strain>
    </source>
</reference>
<dbReference type="PROSITE" id="PS51099">
    <property type="entry name" value="PTS_EIIB_TYPE_2"/>
    <property type="match status" value="1"/>
</dbReference>